<sequence>MKKIYALLIIAFFIFSCGEEVLPKPKPYLKLQYHKPTYKKIKSNCPYSFEISNLATIKFKKNCWASIEYPKLKATIYITYRAVENNLEEILKEVEKLTFEHTIKADVINSVPYENFDKKVFGELYNIEGNVATNIQFRATDSVKHVLSGALYFYVKPNYDSIIPAVKYIQKDMVHLVETLEWK</sequence>
<evidence type="ECO:0000313" key="2">
    <source>
        <dbReference type="Proteomes" id="UP000059672"/>
    </source>
</evidence>
<evidence type="ECO:0000313" key="1">
    <source>
        <dbReference type="EMBL" id="AMC11075.1"/>
    </source>
</evidence>
<dbReference type="RefSeq" id="WP_068208081.1">
    <property type="nucleotide sequence ID" value="NZ_CP013355.1"/>
</dbReference>
<reference evidence="1 2" key="2">
    <citation type="journal article" date="2016" name="Int. J. Syst. Evol. Microbiol.">
        <title>Lutibacter profundi sp. nov., isolated from a deep-sea hydrothermal system on the Arctic Mid-Ocean Ridge and emended description of the genus Lutibacter.</title>
        <authorList>
            <person name="Le Moine Bauer S."/>
            <person name="Roalkvam I."/>
            <person name="Steen I.H."/>
            <person name="Dahle H."/>
        </authorList>
    </citation>
    <scope>NUCLEOTIDE SEQUENCE [LARGE SCALE GENOMIC DNA]</scope>
    <source>
        <strain evidence="1 2">LP1</strain>
    </source>
</reference>
<keyword evidence="1" id="KW-0449">Lipoprotein</keyword>
<dbReference type="NCBIfam" id="TIGR03512">
    <property type="entry name" value="GldD_lipo"/>
    <property type="match status" value="1"/>
</dbReference>
<organism evidence="1 2">
    <name type="scientific">Lutibacter profundi</name>
    <dbReference type="NCBI Taxonomy" id="1622118"/>
    <lineage>
        <taxon>Bacteria</taxon>
        <taxon>Pseudomonadati</taxon>
        <taxon>Bacteroidota</taxon>
        <taxon>Flavobacteriia</taxon>
        <taxon>Flavobacteriales</taxon>
        <taxon>Flavobacteriaceae</taxon>
        <taxon>Lutibacter</taxon>
    </lineage>
</organism>
<dbReference type="AlphaFoldDB" id="A0A0X8G6S1"/>
<dbReference type="OrthoDB" id="679501at2"/>
<proteinExistence type="predicted"/>
<accession>A0A0X8G6S1</accession>
<dbReference type="EMBL" id="CP013355">
    <property type="protein sequence ID" value="AMC11075.1"/>
    <property type="molecule type" value="Genomic_DNA"/>
</dbReference>
<gene>
    <name evidence="1" type="ORF">Lupro_07365</name>
</gene>
<protein>
    <submittedName>
        <fullName evidence="1">Gliding motility lipoprotein GldD</fullName>
    </submittedName>
</protein>
<dbReference type="PROSITE" id="PS51257">
    <property type="entry name" value="PROKAR_LIPOPROTEIN"/>
    <property type="match status" value="1"/>
</dbReference>
<name>A0A0X8G6S1_9FLAO</name>
<dbReference type="InterPro" id="IPR019850">
    <property type="entry name" value="GldD-like"/>
</dbReference>
<dbReference type="Proteomes" id="UP000059672">
    <property type="component" value="Chromosome"/>
</dbReference>
<keyword evidence="2" id="KW-1185">Reference proteome</keyword>
<dbReference type="Pfam" id="PF25593">
    <property type="entry name" value="GldD_lipo"/>
    <property type="match status" value="1"/>
</dbReference>
<reference evidence="2" key="1">
    <citation type="submission" date="2015-12" db="EMBL/GenBank/DDBJ databases">
        <title>Complete genome sequence of Lutibacter profundus strain LP1.</title>
        <authorList>
            <person name="Wissuwa J."/>
            <person name="Le Moine Bauer S."/>
            <person name="Stokke R."/>
            <person name="Dahle H."/>
            <person name="Steen I.H."/>
        </authorList>
    </citation>
    <scope>NUCLEOTIDE SEQUENCE [LARGE SCALE GENOMIC DNA]</scope>
    <source>
        <strain evidence="2">LP1</strain>
    </source>
</reference>
<dbReference type="STRING" id="1622118.Lupro_07365"/>
<dbReference type="KEGG" id="lut:Lupro_07365"/>